<evidence type="ECO:0000313" key="2">
    <source>
        <dbReference type="Proteomes" id="UP000014136"/>
    </source>
</evidence>
<dbReference type="OrthoDB" id="580775at2"/>
<dbReference type="eggNOG" id="COG1541">
    <property type="taxonomic scope" value="Bacteria"/>
</dbReference>
<reference evidence="1 2" key="1">
    <citation type="submission" date="2013-03" db="EMBL/GenBank/DDBJ databases">
        <title>The Genome Sequence of Enterococcus saccharolyticus ATCC_43076 (Illumina only assembly).</title>
        <authorList>
            <consortium name="The Broad Institute Genomics Platform"/>
            <consortium name="The Broad Institute Genome Sequencing Center for Infectious Disease"/>
            <person name="Earl A."/>
            <person name="Russ C."/>
            <person name="Gilmore M."/>
            <person name="Surin D."/>
            <person name="Walker B."/>
            <person name="Young S."/>
            <person name="Zeng Q."/>
            <person name="Gargeya S."/>
            <person name="Fitzgerald M."/>
            <person name="Haas B."/>
            <person name="Abouelleil A."/>
            <person name="Allen A.W."/>
            <person name="Alvarado L."/>
            <person name="Arachchi H.M."/>
            <person name="Berlin A.M."/>
            <person name="Chapman S.B."/>
            <person name="Gainer-Dewar J."/>
            <person name="Goldberg J."/>
            <person name="Griggs A."/>
            <person name="Gujja S."/>
            <person name="Hansen M."/>
            <person name="Howarth C."/>
            <person name="Imamovic A."/>
            <person name="Ireland A."/>
            <person name="Larimer J."/>
            <person name="McCowan C."/>
            <person name="Murphy C."/>
            <person name="Pearson M."/>
            <person name="Poon T.W."/>
            <person name="Priest M."/>
            <person name="Roberts A."/>
            <person name="Saif S."/>
            <person name="Shea T."/>
            <person name="Sisk P."/>
            <person name="Sykes S."/>
            <person name="Wortman J."/>
            <person name="Nusbaum C."/>
            <person name="Birren B."/>
        </authorList>
    </citation>
    <scope>NUCLEOTIDE SEQUENCE [LARGE SCALE GENOMIC DNA]</scope>
    <source>
        <strain evidence="1 2">ATCC 43076</strain>
    </source>
</reference>
<dbReference type="Gene3D" id="3.40.50.12780">
    <property type="entry name" value="N-terminal domain of ligase-like"/>
    <property type="match status" value="1"/>
</dbReference>
<dbReference type="PATRIC" id="fig|1139996.3.peg.514"/>
<dbReference type="SUPFAM" id="SSF56801">
    <property type="entry name" value="Acetyl-CoA synthetase-like"/>
    <property type="match status" value="1"/>
</dbReference>
<dbReference type="HOGENOM" id="CLU_051010_0_0_9"/>
<dbReference type="PANTHER" id="PTHR36932">
    <property type="entry name" value="CAPSULAR POLYSACCHARIDE BIOSYNTHESIS PROTEIN"/>
    <property type="match status" value="1"/>
</dbReference>
<dbReference type="AlphaFoldDB" id="S0JSD0"/>
<organism evidence="1 2">
    <name type="scientific">Enterococcus saccharolyticus subsp. saccharolyticus ATCC 43076</name>
    <dbReference type="NCBI Taxonomy" id="1139996"/>
    <lineage>
        <taxon>Bacteria</taxon>
        <taxon>Bacillati</taxon>
        <taxon>Bacillota</taxon>
        <taxon>Bacilli</taxon>
        <taxon>Lactobacillales</taxon>
        <taxon>Enterococcaceae</taxon>
        <taxon>Enterococcus</taxon>
    </lineage>
</organism>
<dbReference type="STRING" id="41997.RV16_GL000372"/>
<keyword evidence="2" id="KW-1185">Reference proteome</keyword>
<sequence>MNKLKMVLPFIQARWFRRFSSRQALARYQQKALEKQYAYMRTHSPYYRQLPKDESFPFMDKQFMMTHFDELNTQGIKKEEALAFALASEKTREFNQDYQGLSIGLSSGTSGHRGIFITTEAEQALWAGTVLGKMLPKGNLLGHKLAFFLRADNQLYQSINSPVIELAYFDTYHPLAEHVARLNKYQPTILIAPASMLVALAQQIEEKNLALHVQQVISVAEVLEETDRDYLAAMFDLPMIHQIYQCTEGFLGCTCSHGNLHLNEDIVYIEKEFIDERRFYPIVTDFKRTSQPIIRYRLNDILVAANEPCPCGSVFQRIEKIEGRADDIFLFEGKNETTVSVFPDFIRRCLLFVPDIRTYQVTQHSPRLVEIAVDQLTEQQKQQIQEEFQNLAEDLKFTCPQLTFSVYEWNPRIKLKRVARNF</sequence>
<gene>
    <name evidence="1" type="ORF">OMQ_00521</name>
</gene>
<comment type="caution">
    <text evidence="1">The sequence shown here is derived from an EMBL/GenBank/DDBJ whole genome shotgun (WGS) entry which is preliminary data.</text>
</comment>
<dbReference type="EMBL" id="AHYT01000002">
    <property type="protein sequence ID" value="EOT29831.1"/>
    <property type="molecule type" value="Genomic_DNA"/>
</dbReference>
<dbReference type="InterPro" id="IPR012685">
    <property type="entry name" value="CHP02304_F390_synth-rel"/>
</dbReference>
<dbReference type="NCBIfam" id="TIGR02304">
    <property type="entry name" value="aden_form_hyp"/>
    <property type="match status" value="1"/>
</dbReference>
<dbReference type="Proteomes" id="UP000014136">
    <property type="component" value="Unassembled WGS sequence"/>
</dbReference>
<dbReference type="PANTHER" id="PTHR36932:SF1">
    <property type="entry name" value="CAPSULAR POLYSACCHARIDE BIOSYNTHESIS PROTEIN"/>
    <property type="match status" value="1"/>
</dbReference>
<protein>
    <recommendedName>
        <fullName evidence="3">Adenylate-forming enzyme</fullName>
    </recommendedName>
</protein>
<evidence type="ECO:0008006" key="3">
    <source>
        <dbReference type="Google" id="ProtNLM"/>
    </source>
</evidence>
<dbReference type="InterPro" id="IPR053158">
    <property type="entry name" value="CapK_Type1_Caps_Biosynth"/>
</dbReference>
<accession>S0JSD0</accession>
<evidence type="ECO:0000313" key="1">
    <source>
        <dbReference type="EMBL" id="EOT29831.1"/>
    </source>
</evidence>
<dbReference type="RefSeq" id="WP_016174329.1">
    <property type="nucleotide sequence ID" value="NZ_KE136389.1"/>
</dbReference>
<name>S0JSD0_9ENTE</name>
<dbReference type="InterPro" id="IPR042099">
    <property type="entry name" value="ANL_N_sf"/>
</dbReference>
<proteinExistence type="predicted"/>